<evidence type="ECO:0000313" key="1">
    <source>
        <dbReference type="EMBL" id="VEL16029.1"/>
    </source>
</evidence>
<gene>
    <name evidence="1" type="ORF">PXEA_LOCUS9469</name>
</gene>
<dbReference type="AlphaFoldDB" id="A0A3S5A648"/>
<evidence type="ECO:0000313" key="2">
    <source>
        <dbReference type="Proteomes" id="UP000784294"/>
    </source>
</evidence>
<dbReference type="Proteomes" id="UP000784294">
    <property type="component" value="Unassembled WGS sequence"/>
</dbReference>
<comment type="caution">
    <text evidence="1">The sequence shown here is derived from an EMBL/GenBank/DDBJ whole genome shotgun (WGS) entry which is preliminary data.</text>
</comment>
<accession>A0A3S5A648</accession>
<sequence>MLDQDHQRSSDFRHKTLIHPLDGLSQTWNCFEQITAPSSQSTNYGEALLTSRQFDAPRNVHNEAVIFSTGLQEISADLISEPSGQLNSLKQPTALCQSGIRSQIDSAFGTDKTHEPLNSRRHAFI</sequence>
<name>A0A3S5A648_9PLAT</name>
<protein>
    <submittedName>
        <fullName evidence="1">Uncharacterized protein</fullName>
    </submittedName>
</protein>
<dbReference type="EMBL" id="CAAALY010026867">
    <property type="protein sequence ID" value="VEL16029.1"/>
    <property type="molecule type" value="Genomic_DNA"/>
</dbReference>
<organism evidence="1 2">
    <name type="scientific">Protopolystoma xenopodis</name>
    <dbReference type="NCBI Taxonomy" id="117903"/>
    <lineage>
        <taxon>Eukaryota</taxon>
        <taxon>Metazoa</taxon>
        <taxon>Spiralia</taxon>
        <taxon>Lophotrochozoa</taxon>
        <taxon>Platyhelminthes</taxon>
        <taxon>Monogenea</taxon>
        <taxon>Polyopisthocotylea</taxon>
        <taxon>Polystomatidea</taxon>
        <taxon>Polystomatidae</taxon>
        <taxon>Protopolystoma</taxon>
    </lineage>
</organism>
<reference evidence="1" key="1">
    <citation type="submission" date="2018-11" db="EMBL/GenBank/DDBJ databases">
        <authorList>
            <consortium name="Pathogen Informatics"/>
        </authorList>
    </citation>
    <scope>NUCLEOTIDE SEQUENCE</scope>
</reference>
<keyword evidence="2" id="KW-1185">Reference proteome</keyword>
<proteinExistence type="predicted"/>